<evidence type="ECO:0000256" key="2">
    <source>
        <dbReference type="SAM" id="MobiDB-lite"/>
    </source>
</evidence>
<evidence type="ECO:0000259" key="3">
    <source>
        <dbReference type="PROSITE" id="PS50157"/>
    </source>
</evidence>
<name>A0ABQ7JKR2_9FUNG</name>
<dbReference type="EMBL" id="JAAAIM010001583">
    <property type="protein sequence ID" value="KAG0277316.1"/>
    <property type="molecule type" value="Genomic_DNA"/>
</dbReference>
<gene>
    <name evidence="4" type="ORF">BGZ96_002914</name>
</gene>
<feature type="region of interest" description="Disordered" evidence="2">
    <location>
        <begin position="202"/>
        <end position="328"/>
    </location>
</feature>
<dbReference type="PROSITE" id="PS00028">
    <property type="entry name" value="ZINC_FINGER_C2H2_1"/>
    <property type="match status" value="1"/>
</dbReference>
<dbReference type="InterPro" id="IPR013087">
    <property type="entry name" value="Znf_C2H2_type"/>
</dbReference>
<feature type="compositionally biased region" description="Low complexity" evidence="2">
    <location>
        <begin position="211"/>
        <end position="226"/>
    </location>
</feature>
<feature type="compositionally biased region" description="Basic and acidic residues" evidence="2">
    <location>
        <begin position="228"/>
        <end position="244"/>
    </location>
</feature>
<evidence type="ECO:0000313" key="5">
    <source>
        <dbReference type="Proteomes" id="UP001194696"/>
    </source>
</evidence>
<feature type="region of interest" description="Disordered" evidence="2">
    <location>
        <begin position="1"/>
        <end position="37"/>
    </location>
</feature>
<accession>A0ABQ7JKR2</accession>
<proteinExistence type="predicted"/>
<reference evidence="4 5" key="1">
    <citation type="journal article" date="2020" name="Fungal Divers.">
        <title>Resolving the Mortierellaceae phylogeny through synthesis of multi-gene phylogenetics and phylogenomics.</title>
        <authorList>
            <person name="Vandepol N."/>
            <person name="Liber J."/>
            <person name="Desiro A."/>
            <person name="Na H."/>
            <person name="Kennedy M."/>
            <person name="Barry K."/>
            <person name="Grigoriev I.V."/>
            <person name="Miller A.N."/>
            <person name="O'Donnell K."/>
            <person name="Stajich J.E."/>
            <person name="Bonito G."/>
        </authorList>
    </citation>
    <scope>NUCLEOTIDE SEQUENCE [LARGE SCALE GENOMIC DNA]</scope>
    <source>
        <strain evidence="4 5">AD045</strain>
    </source>
</reference>
<keyword evidence="5" id="KW-1185">Reference proteome</keyword>
<keyword evidence="1" id="KW-0862">Zinc</keyword>
<dbReference type="PANTHER" id="PTHR21354:SF0">
    <property type="entry name" value="ZINC FINGER PROTEIN 511"/>
    <property type="match status" value="1"/>
</dbReference>
<evidence type="ECO:0000313" key="4">
    <source>
        <dbReference type="EMBL" id="KAG0277316.1"/>
    </source>
</evidence>
<comment type="caution">
    <text evidence="4">The sequence shown here is derived from an EMBL/GenBank/DDBJ whole genome shotgun (WGS) entry which is preliminary data.</text>
</comment>
<organism evidence="4 5">
    <name type="scientific">Linnemannia gamsii</name>
    <dbReference type="NCBI Taxonomy" id="64522"/>
    <lineage>
        <taxon>Eukaryota</taxon>
        <taxon>Fungi</taxon>
        <taxon>Fungi incertae sedis</taxon>
        <taxon>Mucoromycota</taxon>
        <taxon>Mortierellomycotina</taxon>
        <taxon>Mortierellomycetes</taxon>
        <taxon>Mortierellales</taxon>
        <taxon>Mortierellaceae</taxon>
        <taxon>Linnemannia</taxon>
    </lineage>
</organism>
<dbReference type="PANTHER" id="PTHR21354">
    <property type="entry name" value="ZINC FINGER PROTEIN 511"/>
    <property type="match status" value="1"/>
</dbReference>
<feature type="domain" description="C2H2-type" evidence="3">
    <location>
        <begin position="109"/>
        <end position="132"/>
    </location>
</feature>
<dbReference type="PROSITE" id="PS50157">
    <property type="entry name" value="ZINC_FINGER_C2H2_2"/>
    <property type="match status" value="1"/>
</dbReference>
<keyword evidence="1" id="KW-0863">Zinc-finger</keyword>
<dbReference type="Proteomes" id="UP001194696">
    <property type="component" value="Unassembled WGS sequence"/>
</dbReference>
<evidence type="ECO:0000256" key="1">
    <source>
        <dbReference type="PROSITE-ProRule" id="PRU00042"/>
    </source>
</evidence>
<dbReference type="Gene3D" id="3.30.160.60">
    <property type="entry name" value="Classic Zinc Finger"/>
    <property type="match status" value="1"/>
</dbReference>
<dbReference type="SMART" id="SM00355">
    <property type="entry name" value="ZnF_C2H2"/>
    <property type="match status" value="3"/>
</dbReference>
<keyword evidence="1" id="KW-0479">Metal-binding</keyword>
<dbReference type="InterPro" id="IPR039258">
    <property type="entry name" value="ZNF511"/>
</dbReference>
<sequence length="372" mass="42141">MEIDPPTFLQSTDTPTPPGIETSSSSLDIFPRKRPLHQDDPFFQEGTYEYKAAWLRLEDADAYIPDLNEPEDNTHRTAAQACHYGSCHGEKTFSSTAMYEHHFDTNHRHICQTCKKAFPGEKWLVLHIREIHDVLVRIQRERGERTYQCYVDGCDRLCSTPQKRRMHLIDKHQYPKHFNFSIVVTGVISSSERTAYIQKQNAWEARKHGQQKSNQHSHQKQPQQQHQHIKDIKMTDEQSMEVEHPAVSAHGPKTATANRRKSSTPDPGPQTAVTAAPRTVKKNAFQQYRGQDTKAKPSSRRTSIARDHADMDMDVPSTPSASGPAPVVSIGASSQVDFDMDQLQLSMSRLMVPRSVAKKLAVKPRTANNSTP</sequence>
<protein>
    <recommendedName>
        <fullName evidence="3">C2H2-type domain-containing protein</fullName>
    </recommendedName>
</protein>